<feature type="transmembrane region" description="Helical" evidence="1">
    <location>
        <begin position="16"/>
        <end position="36"/>
    </location>
</feature>
<dbReference type="EMBL" id="CAXLJM020000058">
    <property type="protein sequence ID" value="CAL8119264.1"/>
    <property type="molecule type" value="Genomic_DNA"/>
</dbReference>
<evidence type="ECO:0000313" key="2">
    <source>
        <dbReference type="EMBL" id="CAL8119264.1"/>
    </source>
</evidence>
<dbReference type="Proteomes" id="UP001642540">
    <property type="component" value="Unassembled WGS sequence"/>
</dbReference>
<keyword evidence="3" id="KW-1185">Reference proteome</keyword>
<accession>A0ABP1R3W5</accession>
<gene>
    <name evidence="2" type="ORF">ODALV1_LOCUS18470</name>
</gene>
<evidence type="ECO:0000256" key="1">
    <source>
        <dbReference type="SAM" id="Phobius"/>
    </source>
</evidence>
<comment type="caution">
    <text evidence="2">The sequence shown here is derived from an EMBL/GenBank/DDBJ whole genome shotgun (WGS) entry which is preliminary data.</text>
</comment>
<sequence>MDPYRFRVRAVATLDIGNGLAGTVLLCKFLLLLSMIRICLEVMLALVLIFIFLTVGAAYGALLDKWTFIFILILQSETFIRLIGMYIVVKLIEKLKLVIPITPEEFALSEFPEAVPRND</sequence>
<reference evidence="2 3" key="1">
    <citation type="submission" date="2024-08" db="EMBL/GenBank/DDBJ databases">
        <authorList>
            <person name="Cucini C."/>
            <person name="Frati F."/>
        </authorList>
    </citation>
    <scope>NUCLEOTIDE SEQUENCE [LARGE SCALE GENOMIC DNA]</scope>
</reference>
<keyword evidence="1" id="KW-0472">Membrane</keyword>
<organism evidence="2 3">
    <name type="scientific">Orchesella dallaii</name>
    <dbReference type="NCBI Taxonomy" id="48710"/>
    <lineage>
        <taxon>Eukaryota</taxon>
        <taxon>Metazoa</taxon>
        <taxon>Ecdysozoa</taxon>
        <taxon>Arthropoda</taxon>
        <taxon>Hexapoda</taxon>
        <taxon>Collembola</taxon>
        <taxon>Entomobryomorpha</taxon>
        <taxon>Entomobryoidea</taxon>
        <taxon>Orchesellidae</taxon>
        <taxon>Orchesellinae</taxon>
        <taxon>Orchesella</taxon>
    </lineage>
</organism>
<evidence type="ECO:0000313" key="3">
    <source>
        <dbReference type="Proteomes" id="UP001642540"/>
    </source>
</evidence>
<proteinExistence type="predicted"/>
<feature type="transmembrane region" description="Helical" evidence="1">
    <location>
        <begin position="43"/>
        <end position="62"/>
    </location>
</feature>
<feature type="transmembrane region" description="Helical" evidence="1">
    <location>
        <begin position="68"/>
        <end position="89"/>
    </location>
</feature>
<keyword evidence="1" id="KW-0812">Transmembrane</keyword>
<protein>
    <submittedName>
        <fullName evidence="2">Uncharacterized protein</fullName>
    </submittedName>
</protein>
<keyword evidence="1" id="KW-1133">Transmembrane helix</keyword>
<name>A0ABP1R3W5_9HEXA</name>